<feature type="compositionally biased region" description="Acidic residues" evidence="1">
    <location>
        <begin position="41"/>
        <end position="52"/>
    </location>
</feature>
<sequence>MNVIVGLFVGLLAVVALTRFAAREPGAVTPDSFGDNRSGDGDGDGGGDGGGD</sequence>
<accession>A0ABW3ZBH2</accession>
<dbReference type="EMBL" id="JBHTMX010000283">
    <property type="protein sequence ID" value="MFD1333636.1"/>
    <property type="molecule type" value="Genomic_DNA"/>
</dbReference>
<evidence type="ECO:0000313" key="3">
    <source>
        <dbReference type="Proteomes" id="UP001597171"/>
    </source>
</evidence>
<protein>
    <submittedName>
        <fullName evidence="2">Uncharacterized protein</fullName>
    </submittedName>
</protein>
<evidence type="ECO:0000313" key="2">
    <source>
        <dbReference type="EMBL" id="MFD1333636.1"/>
    </source>
</evidence>
<dbReference type="RefSeq" id="WP_378777365.1">
    <property type="nucleotide sequence ID" value="NZ_JBHTMX010000283.1"/>
</dbReference>
<gene>
    <name evidence="2" type="ORF">ACFQ4O_16660</name>
</gene>
<evidence type="ECO:0000256" key="1">
    <source>
        <dbReference type="SAM" id="MobiDB-lite"/>
    </source>
</evidence>
<organism evidence="2 3">
    <name type="scientific">Methylopila musalis</name>
    <dbReference type="NCBI Taxonomy" id="1134781"/>
    <lineage>
        <taxon>Bacteria</taxon>
        <taxon>Pseudomonadati</taxon>
        <taxon>Pseudomonadota</taxon>
        <taxon>Alphaproteobacteria</taxon>
        <taxon>Hyphomicrobiales</taxon>
        <taxon>Methylopilaceae</taxon>
        <taxon>Methylopila</taxon>
    </lineage>
</organism>
<reference evidence="3" key="1">
    <citation type="journal article" date="2019" name="Int. J. Syst. Evol. Microbiol.">
        <title>The Global Catalogue of Microorganisms (GCM) 10K type strain sequencing project: providing services to taxonomists for standard genome sequencing and annotation.</title>
        <authorList>
            <consortium name="The Broad Institute Genomics Platform"/>
            <consortium name="The Broad Institute Genome Sequencing Center for Infectious Disease"/>
            <person name="Wu L."/>
            <person name="Ma J."/>
        </authorList>
    </citation>
    <scope>NUCLEOTIDE SEQUENCE [LARGE SCALE GENOMIC DNA]</scope>
    <source>
        <strain evidence="3">CCUG 61696</strain>
    </source>
</reference>
<keyword evidence="3" id="KW-1185">Reference proteome</keyword>
<comment type="caution">
    <text evidence="2">The sequence shown here is derived from an EMBL/GenBank/DDBJ whole genome shotgun (WGS) entry which is preliminary data.</text>
</comment>
<dbReference type="Proteomes" id="UP001597171">
    <property type="component" value="Unassembled WGS sequence"/>
</dbReference>
<feature type="region of interest" description="Disordered" evidence="1">
    <location>
        <begin position="26"/>
        <end position="52"/>
    </location>
</feature>
<proteinExistence type="predicted"/>
<name>A0ABW3ZBH2_9HYPH</name>